<keyword evidence="3" id="KW-0808">Transferase</keyword>
<name>A0A8J2XI81_9BACI</name>
<dbReference type="SUPFAM" id="SSF53335">
    <property type="entry name" value="S-adenosyl-L-methionine-dependent methyltransferases"/>
    <property type="match status" value="1"/>
</dbReference>
<feature type="domain" description="DNA methylase N-4/N-6" evidence="6">
    <location>
        <begin position="111"/>
        <end position="434"/>
    </location>
</feature>
<dbReference type="InterPro" id="IPR029063">
    <property type="entry name" value="SAM-dependent_MTases_sf"/>
</dbReference>
<evidence type="ECO:0000313" key="7">
    <source>
        <dbReference type="EMBL" id="GFZ75682.1"/>
    </source>
</evidence>
<proteinExistence type="inferred from homology"/>
<accession>A0A8J2XI81</accession>
<dbReference type="RefSeq" id="WP_188391940.1">
    <property type="nucleotide sequence ID" value="NZ_BMEV01000026.1"/>
</dbReference>
<keyword evidence="2" id="KW-0489">Methyltransferase</keyword>
<dbReference type="GO" id="GO:0003677">
    <property type="term" value="F:DNA binding"/>
    <property type="evidence" value="ECO:0007669"/>
    <property type="project" value="InterPro"/>
</dbReference>
<dbReference type="PIRSF" id="PIRSF015855">
    <property type="entry name" value="TypeIII_Mtase_mKpnI"/>
    <property type="match status" value="1"/>
</dbReference>
<protein>
    <submittedName>
        <fullName evidence="7">Site-specific DNA-methyltransferase</fullName>
    </submittedName>
</protein>
<comment type="caution">
    <text evidence="7">The sequence shown here is derived from an EMBL/GenBank/DDBJ whole genome shotgun (WGS) entry which is preliminary data.</text>
</comment>
<comment type="similarity">
    <text evidence="1">Belongs to the N(4)/N(6)-methyltransferase family.</text>
</comment>
<dbReference type="Pfam" id="PF01555">
    <property type="entry name" value="N6_N4_Mtase"/>
    <property type="match status" value="1"/>
</dbReference>
<evidence type="ECO:0000256" key="3">
    <source>
        <dbReference type="ARBA" id="ARBA00022679"/>
    </source>
</evidence>
<evidence type="ECO:0000313" key="8">
    <source>
        <dbReference type="Proteomes" id="UP000602050"/>
    </source>
</evidence>
<reference evidence="7" key="2">
    <citation type="submission" date="2020-09" db="EMBL/GenBank/DDBJ databases">
        <authorList>
            <person name="Sun Q."/>
            <person name="Zhou Y."/>
        </authorList>
    </citation>
    <scope>NUCLEOTIDE SEQUENCE</scope>
    <source>
        <strain evidence="7">CGMCC 1.12360</strain>
    </source>
</reference>
<dbReference type="InterPro" id="IPR002295">
    <property type="entry name" value="N4/N6-MTase_EcoPI_Mod-like"/>
</dbReference>
<evidence type="ECO:0000256" key="2">
    <source>
        <dbReference type="ARBA" id="ARBA00022603"/>
    </source>
</evidence>
<dbReference type="Proteomes" id="UP000602050">
    <property type="component" value="Unassembled WGS sequence"/>
</dbReference>
<evidence type="ECO:0000256" key="5">
    <source>
        <dbReference type="ARBA" id="ARBA00022747"/>
    </source>
</evidence>
<dbReference type="InterPro" id="IPR002052">
    <property type="entry name" value="DNA_methylase_N6_adenine_CS"/>
</dbReference>
<keyword evidence="8" id="KW-1185">Reference proteome</keyword>
<keyword evidence="4" id="KW-0949">S-adenosyl-L-methionine</keyword>
<dbReference type="Gene3D" id="3.40.50.150">
    <property type="entry name" value="Vaccinia Virus protein VP39"/>
    <property type="match status" value="1"/>
</dbReference>
<dbReference type="GO" id="GO:0008170">
    <property type="term" value="F:N-methyltransferase activity"/>
    <property type="evidence" value="ECO:0007669"/>
    <property type="project" value="InterPro"/>
</dbReference>
<dbReference type="GO" id="GO:0032259">
    <property type="term" value="P:methylation"/>
    <property type="evidence" value="ECO:0007669"/>
    <property type="project" value="UniProtKB-KW"/>
</dbReference>
<evidence type="ECO:0000259" key="6">
    <source>
        <dbReference type="Pfam" id="PF01555"/>
    </source>
</evidence>
<dbReference type="AlphaFoldDB" id="A0A8J2XI81"/>
<organism evidence="7 8">
    <name type="scientific">Compostibacillus humi</name>
    <dbReference type="NCBI Taxonomy" id="1245525"/>
    <lineage>
        <taxon>Bacteria</taxon>
        <taxon>Bacillati</taxon>
        <taxon>Bacillota</taxon>
        <taxon>Bacilli</taxon>
        <taxon>Bacillales</taxon>
        <taxon>Bacillaceae</taxon>
        <taxon>Compostibacillus</taxon>
    </lineage>
</organism>
<reference evidence="7" key="1">
    <citation type="journal article" date="2014" name="Int. J. Syst. Evol. Microbiol.">
        <title>Complete genome sequence of Corynebacterium casei LMG S-19264T (=DSM 44701T), isolated from a smear-ripened cheese.</title>
        <authorList>
            <consortium name="US DOE Joint Genome Institute (JGI-PGF)"/>
            <person name="Walter F."/>
            <person name="Albersmeier A."/>
            <person name="Kalinowski J."/>
            <person name="Ruckert C."/>
        </authorList>
    </citation>
    <scope>NUCLEOTIDE SEQUENCE</scope>
    <source>
        <strain evidence="7">CGMCC 1.12360</strain>
    </source>
</reference>
<evidence type="ECO:0000256" key="4">
    <source>
        <dbReference type="ARBA" id="ARBA00022691"/>
    </source>
</evidence>
<dbReference type="GO" id="GO:0009307">
    <property type="term" value="P:DNA restriction-modification system"/>
    <property type="evidence" value="ECO:0007669"/>
    <property type="project" value="UniProtKB-KW"/>
</dbReference>
<dbReference type="InterPro" id="IPR002941">
    <property type="entry name" value="DNA_methylase_N4/N6"/>
</dbReference>
<gene>
    <name evidence="7" type="ORF">GCM10010978_16740</name>
</gene>
<keyword evidence="5" id="KW-0680">Restriction system</keyword>
<dbReference type="PRINTS" id="PR00506">
    <property type="entry name" value="D21N6MTFRASE"/>
</dbReference>
<evidence type="ECO:0000256" key="1">
    <source>
        <dbReference type="ARBA" id="ARBA00006594"/>
    </source>
</evidence>
<dbReference type="EMBL" id="BMEV01000026">
    <property type="protein sequence ID" value="GFZ75682.1"/>
    <property type="molecule type" value="Genomic_DNA"/>
</dbReference>
<sequence>MERIDGKTANIVEENIRKMKQWFPEVFSEGKIDPEKLLLVLGKHIEAEAEKYDFTWHGKTEAMQLAQKQSTATLRPCKEESVDWEKTKNLYIEGDNLEVLRLLQTPYRNKIKAIYIDPPYNTGMDFIYEDDFEDNVKNYKEKIQEKMKSNAETSGRYHTNWLNFMYPRLKLARNLLTDDGMIFISISDKELYNLKKMCDEIFGEDNFVTTFIWEKKKKPSFLDRNVGGVTEYIVTYSKNNEKTHALSIERTEKGKKYPFNNAGNGVRILTFPEGSVSFQMEDGTIPAQDMSGGNIITELLDDVTIKDGKNANSFRLKGEWRYSQEKLDEIIANKEEIVISKVPFRPNHIKTGGEIKKIKNLFSIHGYGFPTYEDADKEMIQLFGRKIFDYSKPEKLIRRLLQSLLYNDEEAIILDFFSGSGTTGEAVWKLNQEFGKDYRFILVQLPEPLEEKSEGYKLGFKTISDIGKERLRRARKQLLEEKTNYDIGFKVFQLDDSNLKKWDDRAEELEEQLLEYLNPLKEGRTEEDIVYEILLKYGIDITAPIEKKQLENKNVYVLENGTFLLCFDRNLNLSFIEALLKEFPDLKRAVFFDEGFLNDTEKLNAEQLFKQYGVTDIRVI</sequence>
<dbReference type="PROSITE" id="PS00092">
    <property type="entry name" value="N6_MTASE"/>
    <property type="match status" value="1"/>
</dbReference>